<dbReference type="GO" id="GO:0005829">
    <property type="term" value="C:cytosol"/>
    <property type="evidence" value="ECO:0007669"/>
    <property type="project" value="TreeGrafter"/>
</dbReference>
<evidence type="ECO:0008006" key="3">
    <source>
        <dbReference type="Google" id="ProtNLM"/>
    </source>
</evidence>
<protein>
    <recommendedName>
        <fullName evidence="3">Ubiquitin-conjugating enzyme E2C-binding protein</fullName>
    </recommendedName>
</protein>
<dbReference type="Proteomes" id="UP001160483">
    <property type="component" value="Unassembled WGS sequence"/>
</dbReference>
<dbReference type="PANTHER" id="PTHR31531">
    <property type="entry name" value="E3 UBIQUITIN-PROTEIN LIGASE E3D FAMILY MEMBER"/>
    <property type="match status" value="1"/>
</dbReference>
<dbReference type="GO" id="GO:0061630">
    <property type="term" value="F:ubiquitin protein ligase activity"/>
    <property type="evidence" value="ECO:0007669"/>
    <property type="project" value="TreeGrafter"/>
</dbReference>
<dbReference type="GO" id="GO:0030332">
    <property type="term" value="F:cyclin binding"/>
    <property type="evidence" value="ECO:0007669"/>
    <property type="project" value="TreeGrafter"/>
</dbReference>
<dbReference type="EMBL" id="CAKKTJ010000329">
    <property type="protein sequence ID" value="CAH0481475.1"/>
    <property type="molecule type" value="Genomic_DNA"/>
</dbReference>
<dbReference type="GO" id="GO:0051865">
    <property type="term" value="P:protein autoubiquitination"/>
    <property type="evidence" value="ECO:0007669"/>
    <property type="project" value="TreeGrafter"/>
</dbReference>
<proteinExistence type="predicted"/>
<reference evidence="1" key="1">
    <citation type="submission" date="2021-11" db="EMBL/GenBank/DDBJ databases">
        <authorList>
            <person name="Islam A."/>
            <person name="Islam S."/>
            <person name="Flora M.S."/>
            <person name="Rahman M."/>
            <person name="Ziaur R.M."/>
            <person name="Epstein J.H."/>
            <person name="Hassan M."/>
            <person name="Klassen M."/>
            <person name="Woodard K."/>
            <person name="Webb A."/>
            <person name="Webby R.J."/>
            <person name="El Zowalaty M.E."/>
        </authorList>
    </citation>
    <scope>NUCLEOTIDE SEQUENCE</scope>
    <source>
        <strain evidence="1">Pbs3</strain>
    </source>
</reference>
<dbReference type="PANTHER" id="PTHR31531:SF2">
    <property type="entry name" value="E3 UBIQUITIN-PROTEIN LIGASE E3D"/>
    <property type="match status" value="1"/>
</dbReference>
<name>A0AAU9L7F2_9STRA</name>
<dbReference type="GO" id="GO:0000209">
    <property type="term" value="P:protein polyubiquitination"/>
    <property type="evidence" value="ECO:0007669"/>
    <property type="project" value="TreeGrafter"/>
</dbReference>
<organism evidence="1 2">
    <name type="scientific">Peronospora belbahrii</name>
    <dbReference type="NCBI Taxonomy" id="622444"/>
    <lineage>
        <taxon>Eukaryota</taxon>
        <taxon>Sar</taxon>
        <taxon>Stramenopiles</taxon>
        <taxon>Oomycota</taxon>
        <taxon>Peronosporomycetes</taxon>
        <taxon>Peronosporales</taxon>
        <taxon>Peronosporaceae</taxon>
        <taxon>Peronospora</taxon>
    </lineage>
</organism>
<sequence>MIEKASKCDNVQEIAYNLQRLDVHGQTFANSVQIPPRLPKIVDSLVEYHANIGCYHCYLFLDSHKDGYIQHMNVFNVERVGVQVHFPYVELMYRNSNEKESLKSLWCIEIERNVDVTHCIVEDKRDHWYLRLPIRPSDKQPLGGFSSFTQVSPVELRPQSYASVCCRECNAQLLGDEGHAVIEKVLPLPSANWMDMFDFWGAGIGAFEHIPREHIHAQLHRVLVGESYILLHASDLVAKAVVIDCGDEAAIALGEDAKEEHEWIPLTCVACSEHVGSRSVEHPDTVRLQKHRISAHQMLEDGAEDGPVEKGQERTNVFDNYTIDSILGAKLLEVADSDGIFRFILTSSGNKYDHNQSHERNGSTADVSSTELHLQLLSWETMIKQPDMNKFHRVLKVLYSPCQAMPAVPGLLPSHEVSLPPAMCLALAKRLQASSTQLPSSLRVFNRMNVGYLFA</sequence>
<accession>A0AAU9L7F2</accession>
<comment type="caution">
    <text evidence="1">The sequence shown here is derived from an EMBL/GenBank/DDBJ whole genome shotgun (WGS) entry which is preliminary data.</text>
</comment>
<evidence type="ECO:0000313" key="1">
    <source>
        <dbReference type="EMBL" id="CAH0481475.1"/>
    </source>
</evidence>
<dbReference type="GO" id="GO:0005634">
    <property type="term" value="C:nucleus"/>
    <property type="evidence" value="ECO:0007669"/>
    <property type="project" value="TreeGrafter"/>
</dbReference>
<dbReference type="GO" id="GO:0006513">
    <property type="term" value="P:protein monoubiquitination"/>
    <property type="evidence" value="ECO:0007669"/>
    <property type="project" value="TreeGrafter"/>
</dbReference>
<dbReference type="GO" id="GO:0043161">
    <property type="term" value="P:proteasome-mediated ubiquitin-dependent protein catabolic process"/>
    <property type="evidence" value="ECO:0007669"/>
    <property type="project" value="TreeGrafter"/>
</dbReference>
<dbReference type="AlphaFoldDB" id="A0AAU9L7F2"/>
<dbReference type="Pfam" id="PF09814">
    <property type="entry name" value="HECT_2"/>
    <property type="match status" value="1"/>
</dbReference>
<dbReference type="InterPro" id="IPR019193">
    <property type="entry name" value="UBQ-conj_enz_E2-bd_prot"/>
</dbReference>
<dbReference type="GO" id="GO:0000151">
    <property type="term" value="C:ubiquitin ligase complex"/>
    <property type="evidence" value="ECO:0007669"/>
    <property type="project" value="TreeGrafter"/>
</dbReference>
<dbReference type="GO" id="GO:0031624">
    <property type="term" value="F:ubiquitin conjugating enzyme binding"/>
    <property type="evidence" value="ECO:0007669"/>
    <property type="project" value="TreeGrafter"/>
</dbReference>
<gene>
    <name evidence="1" type="ORF">PBS003_LOCUS8081</name>
</gene>
<evidence type="ECO:0000313" key="2">
    <source>
        <dbReference type="Proteomes" id="UP001160483"/>
    </source>
</evidence>